<dbReference type="EMBL" id="MT142681">
    <property type="protein sequence ID" value="QJA87089.1"/>
    <property type="molecule type" value="Genomic_DNA"/>
</dbReference>
<name>A0A6M3KYF8_9ZZZZ</name>
<proteinExistence type="predicted"/>
<reference evidence="1" key="1">
    <citation type="submission" date="2020-03" db="EMBL/GenBank/DDBJ databases">
        <title>The deep terrestrial virosphere.</title>
        <authorList>
            <person name="Holmfeldt K."/>
            <person name="Nilsson E."/>
            <person name="Simone D."/>
            <person name="Lopez-Fernandez M."/>
            <person name="Wu X."/>
            <person name="de Brujin I."/>
            <person name="Lundin D."/>
            <person name="Andersson A."/>
            <person name="Bertilsson S."/>
            <person name="Dopson M."/>
        </authorList>
    </citation>
    <scope>NUCLEOTIDE SEQUENCE</scope>
    <source>
        <strain evidence="1">MM415B03054</strain>
    </source>
</reference>
<gene>
    <name evidence="1" type="ORF">MM415B03054_0006</name>
</gene>
<organism evidence="1">
    <name type="scientific">viral metagenome</name>
    <dbReference type="NCBI Taxonomy" id="1070528"/>
    <lineage>
        <taxon>unclassified sequences</taxon>
        <taxon>metagenomes</taxon>
        <taxon>organismal metagenomes</taxon>
    </lineage>
</organism>
<protein>
    <submittedName>
        <fullName evidence="1">Uncharacterized protein</fullName>
    </submittedName>
</protein>
<accession>A0A6M3KYF8</accession>
<evidence type="ECO:0000313" key="1">
    <source>
        <dbReference type="EMBL" id="QJA87089.1"/>
    </source>
</evidence>
<dbReference type="AlphaFoldDB" id="A0A6M3KYF8"/>
<sequence length="52" mass="5892">MEIIMYQDKETKGAVRFTDGGTHNLYLRKEEAAELGNPKHILVKVEAMKEAS</sequence>